<dbReference type="Pfam" id="PF13489">
    <property type="entry name" value="Methyltransf_23"/>
    <property type="match status" value="1"/>
</dbReference>
<protein>
    <submittedName>
        <fullName evidence="1">Methyltransferase domain-containing protein</fullName>
    </submittedName>
</protein>
<dbReference type="InterPro" id="IPR029063">
    <property type="entry name" value="SAM-dependent_MTases_sf"/>
</dbReference>
<dbReference type="SUPFAM" id="SSF53335">
    <property type="entry name" value="S-adenosyl-L-methionine-dependent methyltransferases"/>
    <property type="match status" value="1"/>
</dbReference>
<keyword evidence="1" id="KW-0808">Transferase</keyword>
<dbReference type="OrthoDB" id="2370471at2"/>
<dbReference type="AlphaFoldDB" id="A0A4P7XF55"/>
<dbReference type="RefSeq" id="WP_136547891.1">
    <property type="nucleotide sequence ID" value="NZ_CP031093.1"/>
</dbReference>
<gene>
    <name evidence="1" type="ORF">soil367_06070</name>
</gene>
<accession>A0A4P7XF55</accession>
<dbReference type="CDD" id="cd02440">
    <property type="entry name" value="AdoMet_MTases"/>
    <property type="match status" value="1"/>
</dbReference>
<dbReference type="EMBL" id="CP031093">
    <property type="protein sequence ID" value="QCF25526.1"/>
    <property type="molecule type" value="Genomic_DNA"/>
</dbReference>
<dbReference type="GO" id="GO:0008168">
    <property type="term" value="F:methyltransferase activity"/>
    <property type="evidence" value="ECO:0007669"/>
    <property type="project" value="UniProtKB-KW"/>
</dbReference>
<sequence length="394" mass="44003">MIRQCFLCSHEVDPVFSATWVLPGLAPAEIGFSVCPECGSVCQSPSVPFEDMMTFYSSLAIYTNPGRQEMPSAAKIRDLDEQIHFIRRGIGALPKSALQIGSSDGYTLHRFREAGIDQVLGVEPGKASVEIAQRLYGIDCIVGSAEGFETARRFGLILLTHVLEHLYDPQSVLEKCRQLHPEEGEGFIYVEVPLMARNSSLCPGFFSFEHINYYTRENLVGSLVQAGYSPVSVVEHYNSNLSPAIGVLASTRPQNHISPDKVDPECNRAILQTYREQELLYWQACVESIKKGLLEADRVYLWGAGIHTSQLVANTDLLEHTTVTGLTDTSSMKWGIRQGDWWCESPDSIDWRPGDAVIISSYASEKEIYDSLQWLRDKGVTTLRLHNVDDTRAH</sequence>
<keyword evidence="1" id="KW-0489">Methyltransferase</keyword>
<keyword evidence="2" id="KW-1185">Reference proteome</keyword>
<dbReference type="Proteomes" id="UP000298049">
    <property type="component" value="Chromosome"/>
</dbReference>
<dbReference type="GO" id="GO:0032259">
    <property type="term" value="P:methylation"/>
    <property type="evidence" value="ECO:0007669"/>
    <property type="project" value="UniProtKB-KW"/>
</dbReference>
<proteinExistence type="predicted"/>
<dbReference type="Gene3D" id="3.40.50.150">
    <property type="entry name" value="Vaccinia Virus protein VP39"/>
    <property type="match status" value="1"/>
</dbReference>
<evidence type="ECO:0000313" key="1">
    <source>
        <dbReference type="EMBL" id="QCF25526.1"/>
    </source>
</evidence>
<dbReference type="KEGG" id="hmi:soil367_06070"/>
<organism evidence="1 2">
    <name type="scientific">Hydrocarboniclastica marina</name>
    <dbReference type="NCBI Taxonomy" id="2259620"/>
    <lineage>
        <taxon>Bacteria</taxon>
        <taxon>Pseudomonadati</taxon>
        <taxon>Pseudomonadota</taxon>
        <taxon>Gammaproteobacteria</taxon>
        <taxon>Alteromonadales</taxon>
        <taxon>Alteromonadaceae</taxon>
        <taxon>Hydrocarboniclastica</taxon>
    </lineage>
</organism>
<reference evidence="1 2" key="1">
    <citation type="submission" date="2018-07" db="EMBL/GenBank/DDBJ databases">
        <title>Marsedoiliclastica nanhaica gen. nov. sp. nov., a novel marine hydrocarbonoclastic bacterium isolated from an in-situ enriched hydrocarbon-degrading consortium in deep-sea sediment.</title>
        <authorList>
            <person name="Dong C."/>
            <person name="Ma T."/>
            <person name="Liu R."/>
            <person name="Shao Z."/>
        </authorList>
    </citation>
    <scope>NUCLEOTIDE SEQUENCE [LARGE SCALE GENOMIC DNA]</scope>
    <source>
        <strain evidence="2">soil36-7</strain>
    </source>
</reference>
<evidence type="ECO:0000313" key="2">
    <source>
        <dbReference type="Proteomes" id="UP000298049"/>
    </source>
</evidence>
<name>A0A4P7XF55_9ALTE</name>